<dbReference type="InterPro" id="IPR029063">
    <property type="entry name" value="SAM-dependent_MTases_sf"/>
</dbReference>
<evidence type="ECO:0000259" key="8">
    <source>
        <dbReference type="Pfam" id="PF02384"/>
    </source>
</evidence>
<dbReference type="Proteomes" id="UP000885779">
    <property type="component" value="Unassembled WGS sequence"/>
</dbReference>
<evidence type="ECO:0000256" key="6">
    <source>
        <dbReference type="ARBA" id="ARBA00022747"/>
    </source>
</evidence>
<dbReference type="SUPFAM" id="SSF53335">
    <property type="entry name" value="S-adenosyl-L-methionine-dependent methyltransferases"/>
    <property type="match status" value="1"/>
</dbReference>
<organism evidence="10">
    <name type="scientific">Caldithrix abyssi</name>
    <dbReference type="NCBI Taxonomy" id="187145"/>
    <lineage>
        <taxon>Bacteria</taxon>
        <taxon>Pseudomonadati</taxon>
        <taxon>Calditrichota</taxon>
        <taxon>Calditrichia</taxon>
        <taxon>Calditrichales</taxon>
        <taxon>Calditrichaceae</taxon>
        <taxon>Caldithrix</taxon>
    </lineage>
</organism>
<dbReference type="Gene3D" id="1.20.1260.30">
    <property type="match status" value="1"/>
</dbReference>
<dbReference type="EMBL" id="DRQG01000022">
    <property type="protein sequence ID" value="HGY54547.1"/>
    <property type="molecule type" value="Genomic_DNA"/>
</dbReference>
<dbReference type="GO" id="GO:0003677">
    <property type="term" value="F:DNA binding"/>
    <property type="evidence" value="ECO:0007669"/>
    <property type="project" value="InterPro"/>
</dbReference>
<dbReference type="InterPro" id="IPR051537">
    <property type="entry name" value="DNA_Adenine_Mtase"/>
</dbReference>
<dbReference type="PROSITE" id="PS00092">
    <property type="entry name" value="N6_MTASE"/>
    <property type="match status" value="1"/>
</dbReference>
<feature type="domain" description="DNA methylase adenine-specific" evidence="8">
    <location>
        <begin position="137"/>
        <end position="471"/>
    </location>
</feature>
<dbReference type="PANTHER" id="PTHR42933">
    <property type="entry name" value="SLR6095 PROTEIN"/>
    <property type="match status" value="1"/>
</dbReference>
<keyword evidence="5" id="KW-0949">S-adenosyl-L-methionine</keyword>
<dbReference type="EC" id="2.1.1.72" evidence="2"/>
<dbReference type="InterPro" id="IPR002052">
    <property type="entry name" value="DNA_methylase_N6_adenine_CS"/>
</dbReference>
<dbReference type="GO" id="GO:0008170">
    <property type="term" value="F:N-methyltransferase activity"/>
    <property type="evidence" value="ECO:0007669"/>
    <property type="project" value="InterPro"/>
</dbReference>
<keyword evidence="4" id="KW-0808">Transferase</keyword>
<dbReference type="InterPro" id="IPR003356">
    <property type="entry name" value="DNA_methylase_A-5"/>
</dbReference>
<keyword evidence="3 10" id="KW-0489">Methyltransferase</keyword>
<accession>A0A7V4UC85</accession>
<feature type="domain" description="N6 adenine-specific DNA methyltransferase N-terminal" evidence="9">
    <location>
        <begin position="6"/>
        <end position="128"/>
    </location>
</feature>
<evidence type="ECO:0000256" key="5">
    <source>
        <dbReference type="ARBA" id="ARBA00022691"/>
    </source>
</evidence>
<comment type="similarity">
    <text evidence="1">Belongs to the N(4)/N(6)-methyltransferase family.</text>
</comment>
<evidence type="ECO:0000256" key="4">
    <source>
        <dbReference type="ARBA" id="ARBA00022679"/>
    </source>
</evidence>
<dbReference type="PANTHER" id="PTHR42933:SF3">
    <property type="entry name" value="TYPE I RESTRICTION ENZYME MJAVIII METHYLASE SUBUNIT"/>
    <property type="match status" value="1"/>
</dbReference>
<gene>
    <name evidence="10" type="ORF">ENK44_02485</name>
</gene>
<dbReference type="InterPro" id="IPR022749">
    <property type="entry name" value="D12N6_MeTrfase_N"/>
</dbReference>
<evidence type="ECO:0000259" key="9">
    <source>
        <dbReference type="Pfam" id="PF12161"/>
    </source>
</evidence>
<dbReference type="GO" id="GO:0009007">
    <property type="term" value="F:site-specific DNA-methyltransferase (adenine-specific) activity"/>
    <property type="evidence" value="ECO:0007669"/>
    <property type="project" value="UniProtKB-EC"/>
</dbReference>
<name>A0A7V4UC85_CALAY</name>
<comment type="caution">
    <text evidence="10">The sequence shown here is derived from an EMBL/GenBank/DDBJ whole genome shotgun (WGS) entry which is preliminary data.</text>
</comment>
<dbReference type="Pfam" id="PF02384">
    <property type="entry name" value="N6_Mtase"/>
    <property type="match status" value="1"/>
</dbReference>
<evidence type="ECO:0000256" key="3">
    <source>
        <dbReference type="ARBA" id="ARBA00022603"/>
    </source>
</evidence>
<sequence>MLHKELQNKIDKLWTDFWSGGITNPLSVIEQITFLIFARLLDIRETNNEKIARRLGKSFKRIFPQDKQYLRWSSFRHLGPDEMLKVVRDEVFPAFKDLATNGSTFGEYMKDAQLLIQKPALLVSAVTTIEELPLTNDDTKGDLYEYLLSKLTTAGIAGQFRTPRHIIELMVKITAPKPTEKVADPACGTAGFLVGVIQHLTKEYTSQQGVLTDDEGNKIYSGDLLEPYRDHIQQNLLTGFDFDASMLRIAAMNLMLHGIDSPNVHYEDTLSNAFREHYPLLASDYFDVILANPPFKGSIDFDSVDPSLTGKVKTKKTELLFITLMLRMLKLGGRCAAIVPDGVLFGASKAHVSLRKALIEENQLEGIISLPSGVFKPYAGVSTAIVIFTKGGATENVWFYDVQADGYSLDDKRTPVEQNDLPDAFKKWQQRDPQKDSDRTQKNFFVPADEIRENNYDLSINRYKEIVYEEEEYEEPKVILTKLKKIENEIFDGLNEIEEML</sequence>
<reference evidence="10" key="1">
    <citation type="journal article" date="2020" name="mSystems">
        <title>Genome- and Community-Level Interaction Insights into Carbon Utilization and Element Cycling Functions of Hydrothermarchaeota in Hydrothermal Sediment.</title>
        <authorList>
            <person name="Zhou Z."/>
            <person name="Liu Y."/>
            <person name="Xu W."/>
            <person name="Pan J."/>
            <person name="Luo Z.H."/>
            <person name="Li M."/>
        </authorList>
    </citation>
    <scope>NUCLEOTIDE SEQUENCE [LARGE SCALE GENOMIC DNA]</scope>
    <source>
        <strain evidence="10">HyVt-577</strain>
    </source>
</reference>
<dbReference type="Pfam" id="PF12161">
    <property type="entry name" value="HsdM_N"/>
    <property type="match status" value="1"/>
</dbReference>
<dbReference type="InterPro" id="IPR038333">
    <property type="entry name" value="T1MK-like_N_sf"/>
</dbReference>
<evidence type="ECO:0000313" key="10">
    <source>
        <dbReference type="EMBL" id="HGY54547.1"/>
    </source>
</evidence>
<proteinExistence type="inferred from homology"/>
<evidence type="ECO:0000256" key="1">
    <source>
        <dbReference type="ARBA" id="ARBA00006594"/>
    </source>
</evidence>
<dbReference type="Gene3D" id="3.40.50.150">
    <property type="entry name" value="Vaccinia Virus protein VP39"/>
    <property type="match status" value="1"/>
</dbReference>
<keyword evidence="6" id="KW-0680">Restriction system</keyword>
<dbReference type="AlphaFoldDB" id="A0A7V4UC85"/>
<comment type="catalytic activity">
    <reaction evidence="7">
        <text>a 2'-deoxyadenosine in DNA + S-adenosyl-L-methionine = an N(6)-methyl-2'-deoxyadenosine in DNA + S-adenosyl-L-homocysteine + H(+)</text>
        <dbReference type="Rhea" id="RHEA:15197"/>
        <dbReference type="Rhea" id="RHEA-COMP:12418"/>
        <dbReference type="Rhea" id="RHEA-COMP:12419"/>
        <dbReference type="ChEBI" id="CHEBI:15378"/>
        <dbReference type="ChEBI" id="CHEBI:57856"/>
        <dbReference type="ChEBI" id="CHEBI:59789"/>
        <dbReference type="ChEBI" id="CHEBI:90615"/>
        <dbReference type="ChEBI" id="CHEBI:90616"/>
        <dbReference type="EC" id="2.1.1.72"/>
    </reaction>
</comment>
<protein>
    <recommendedName>
        <fullName evidence="2">site-specific DNA-methyltransferase (adenine-specific)</fullName>
        <ecNumber evidence="2">2.1.1.72</ecNumber>
    </recommendedName>
</protein>
<dbReference type="GO" id="GO:0032259">
    <property type="term" value="P:methylation"/>
    <property type="evidence" value="ECO:0007669"/>
    <property type="project" value="UniProtKB-KW"/>
</dbReference>
<dbReference type="GO" id="GO:0009307">
    <property type="term" value="P:DNA restriction-modification system"/>
    <property type="evidence" value="ECO:0007669"/>
    <property type="project" value="UniProtKB-KW"/>
</dbReference>
<dbReference type="PRINTS" id="PR00507">
    <property type="entry name" value="N12N6MTFRASE"/>
</dbReference>
<evidence type="ECO:0000256" key="2">
    <source>
        <dbReference type="ARBA" id="ARBA00011900"/>
    </source>
</evidence>
<evidence type="ECO:0000256" key="7">
    <source>
        <dbReference type="ARBA" id="ARBA00047942"/>
    </source>
</evidence>